<feature type="region of interest" description="Disordered" evidence="1">
    <location>
        <begin position="1"/>
        <end position="53"/>
    </location>
</feature>
<name>A0A392PKN2_9FABA</name>
<dbReference type="EMBL" id="LXQA010083920">
    <property type="protein sequence ID" value="MCI12374.1"/>
    <property type="molecule type" value="Genomic_DNA"/>
</dbReference>
<feature type="domain" description="Putative plant transposon protein" evidence="2">
    <location>
        <begin position="132"/>
        <end position="250"/>
    </location>
</feature>
<protein>
    <submittedName>
        <fullName evidence="3">Envelope-like protein</fullName>
    </submittedName>
</protein>
<feature type="non-terminal residue" evidence="3">
    <location>
        <position position="251"/>
    </location>
</feature>
<keyword evidence="4" id="KW-1185">Reference proteome</keyword>
<dbReference type="Proteomes" id="UP000265520">
    <property type="component" value="Unassembled WGS sequence"/>
</dbReference>
<dbReference type="Pfam" id="PF20167">
    <property type="entry name" value="Transposase_32"/>
    <property type="match status" value="1"/>
</dbReference>
<evidence type="ECO:0000313" key="3">
    <source>
        <dbReference type="EMBL" id="MCI12374.1"/>
    </source>
</evidence>
<evidence type="ECO:0000256" key="1">
    <source>
        <dbReference type="SAM" id="MobiDB-lite"/>
    </source>
</evidence>
<comment type="caution">
    <text evidence="3">The sequence shown here is derived from an EMBL/GenBank/DDBJ whole genome shotgun (WGS) entry which is preliminary data.</text>
</comment>
<dbReference type="InterPro" id="IPR046796">
    <property type="entry name" value="Transposase_32_dom"/>
</dbReference>
<organism evidence="3 4">
    <name type="scientific">Trifolium medium</name>
    <dbReference type="NCBI Taxonomy" id="97028"/>
    <lineage>
        <taxon>Eukaryota</taxon>
        <taxon>Viridiplantae</taxon>
        <taxon>Streptophyta</taxon>
        <taxon>Embryophyta</taxon>
        <taxon>Tracheophyta</taxon>
        <taxon>Spermatophyta</taxon>
        <taxon>Magnoliopsida</taxon>
        <taxon>eudicotyledons</taxon>
        <taxon>Gunneridae</taxon>
        <taxon>Pentapetalae</taxon>
        <taxon>rosids</taxon>
        <taxon>fabids</taxon>
        <taxon>Fabales</taxon>
        <taxon>Fabaceae</taxon>
        <taxon>Papilionoideae</taxon>
        <taxon>50 kb inversion clade</taxon>
        <taxon>NPAAA clade</taxon>
        <taxon>Hologalegina</taxon>
        <taxon>IRL clade</taxon>
        <taxon>Trifolieae</taxon>
        <taxon>Trifolium</taxon>
    </lineage>
</organism>
<reference evidence="3 4" key="1">
    <citation type="journal article" date="2018" name="Front. Plant Sci.">
        <title>Red Clover (Trifolium pratense) and Zigzag Clover (T. medium) - A Picture of Genomic Similarities and Differences.</title>
        <authorList>
            <person name="Dluhosova J."/>
            <person name="Istvanek J."/>
            <person name="Nedelnik J."/>
            <person name="Repkova J."/>
        </authorList>
    </citation>
    <scope>NUCLEOTIDE SEQUENCE [LARGE SCALE GENOMIC DNA]</scope>
    <source>
        <strain evidence="4">cv. 10/8</strain>
        <tissue evidence="3">Leaf</tissue>
    </source>
</reference>
<evidence type="ECO:0000259" key="2">
    <source>
        <dbReference type="Pfam" id="PF20167"/>
    </source>
</evidence>
<proteinExistence type="predicted"/>
<feature type="non-terminal residue" evidence="3">
    <location>
        <position position="1"/>
    </location>
</feature>
<dbReference type="AlphaFoldDB" id="A0A392PKN2"/>
<accession>A0A392PKN2</accession>
<sequence length="251" mass="28182">VVTTASESIKTTKETRKAGKKPMYGPPRNWSKGVPPPEKKKKNLKRKEISSSDSEFEVEDAIATSGATVKGSSKKARTVPFVPVDNVSFHHENSASRWKFVYQRRVAIERNLSDDLLECQELINLIDEAELMKTVKGLGKCYERLVREFIVNIGEDCDDPMSTEFRKVFVRGKCINFSPTVINQHLRRCTDEVAELEVTQNDICKTLTGNLVKAWPKKNNLSATKLTAKYALLNKIGAANWVPTTHSNNVA</sequence>
<evidence type="ECO:0000313" key="4">
    <source>
        <dbReference type="Proteomes" id="UP000265520"/>
    </source>
</evidence>